<evidence type="ECO:0000313" key="6">
    <source>
        <dbReference type="EMBL" id="OXM84429.1"/>
    </source>
</evidence>
<dbReference type="AlphaFoldDB" id="A0A229UNF3"/>
<sequence length="782" mass="91197">MMGHARHYRDERGVHLNRWQTSSFFKNLVLLSCIIGILPVILLGYLSYNKSSAILQEEVTSSKRLILKQNKEKVEYLLKTIDTLTTQTISGPVTTNTISMQTVLGFPFDYEYQNVFEKLIYELVQIQVFELGIQDVNLMSYRQDWIVEGGAIYPMKDRPLIEAHDTSLYKLQTMLQSYRDDSRRSYWKLTTDDKSGFVLKLVKHIPLNATNPDGIITVNVPMQEISKRLTGDNEEGNTLILDDQGSVLASSSKADIGTNVREESYYRQVAGSDELEGFFFYDQNGQSFVVHYNRALYNNWTYISITPLEHLMSKSNGIKLYTIIFAAILIVLVVTTSIIVSRQLYSPIQRIYRAIQPDRKQRQNNELNYIRDHLMELTQSSTKLKSEIGLLHHQTREFFVFKLLLGDTRLDSVDEQLEQHDFPTNWDQWCVLAVQIDTLEQTRYTEKDMDLMLYAIRNMMEELVPQSMRLSPVILNQGLVLIVGGALDEDIPFKVQVFNKTEEIRSRVKQYLNLQISIGISRSYTNFIYAPLAHQESLDALAYRIRLGSESILFIDEVEPSSGPTFRYPKELEFQLMEAIKQSNQEQAQEQLHAIIVKFFENPVNHYDYQHLIGRLFHNITGLVQDAGSSVQEVFEKELFSSEILVRMHTAEQVEAWFRHMIQPLLAWMEDRQRKQEINISKLMIAEIEQYYDQDLSIDMFASRLHYHPSYISRVFKKDTGVNFSEYLSNYRIEVAKRWLKDTDMKIADIAERLQYSTASNFNRNFKKIVQITPSQYREQYK</sequence>
<dbReference type="SUPFAM" id="SSF46689">
    <property type="entry name" value="Homeodomain-like"/>
    <property type="match status" value="2"/>
</dbReference>
<dbReference type="PROSITE" id="PS00041">
    <property type="entry name" value="HTH_ARAC_FAMILY_1"/>
    <property type="match status" value="1"/>
</dbReference>
<keyword evidence="7" id="KW-1185">Reference proteome</keyword>
<evidence type="ECO:0000256" key="2">
    <source>
        <dbReference type="ARBA" id="ARBA00023125"/>
    </source>
</evidence>
<evidence type="ECO:0000256" key="3">
    <source>
        <dbReference type="ARBA" id="ARBA00023163"/>
    </source>
</evidence>
<dbReference type="Pfam" id="PF12833">
    <property type="entry name" value="HTH_18"/>
    <property type="match status" value="1"/>
</dbReference>
<organism evidence="6 7">
    <name type="scientific">Paenibacillus rigui</name>
    <dbReference type="NCBI Taxonomy" id="554312"/>
    <lineage>
        <taxon>Bacteria</taxon>
        <taxon>Bacillati</taxon>
        <taxon>Bacillota</taxon>
        <taxon>Bacilli</taxon>
        <taxon>Bacillales</taxon>
        <taxon>Paenibacillaceae</taxon>
        <taxon>Paenibacillus</taxon>
    </lineage>
</organism>
<reference evidence="6 7" key="1">
    <citation type="submission" date="2017-07" db="EMBL/GenBank/DDBJ databases">
        <title>Genome sequencing and assembly of Paenibacillus rigui.</title>
        <authorList>
            <person name="Mayilraj S."/>
        </authorList>
    </citation>
    <scope>NUCLEOTIDE SEQUENCE [LARGE SCALE GENOMIC DNA]</scope>
    <source>
        <strain evidence="6 7">JCM 16352</strain>
    </source>
</reference>
<dbReference type="GO" id="GO:0003700">
    <property type="term" value="F:DNA-binding transcription factor activity"/>
    <property type="evidence" value="ECO:0007669"/>
    <property type="project" value="InterPro"/>
</dbReference>
<protein>
    <recommendedName>
        <fullName evidence="5">HTH araC/xylS-type domain-containing protein</fullName>
    </recommendedName>
</protein>
<keyword evidence="1" id="KW-0805">Transcription regulation</keyword>
<dbReference type="PANTHER" id="PTHR43280">
    <property type="entry name" value="ARAC-FAMILY TRANSCRIPTIONAL REGULATOR"/>
    <property type="match status" value="1"/>
</dbReference>
<proteinExistence type="predicted"/>
<keyword evidence="3" id="KW-0804">Transcription</keyword>
<dbReference type="EMBL" id="NMQW01000032">
    <property type="protein sequence ID" value="OXM84429.1"/>
    <property type="molecule type" value="Genomic_DNA"/>
</dbReference>
<name>A0A229UNF3_9BACL</name>
<keyword evidence="4" id="KW-0472">Membrane</keyword>
<dbReference type="InterPro" id="IPR018060">
    <property type="entry name" value="HTH_AraC"/>
</dbReference>
<dbReference type="InterPro" id="IPR018062">
    <property type="entry name" value="HTH_AraC-typ_CS"/>
</dbReference>
<dbReference type="Gene3D" id="1.10.10.60">
    <property type="entry name" value="Homeodomain-like"/>
    <property type="match status" value="2"/>
</dbReference>
<dbReference type="GO" id="GO:0043565">
    <property type="term" value="F:sequence-specific DNA binding"/>
    <property type="evidence" value="ECO:0007669"/>
    <property type="project" value="InterPro"/>
</dbReference>
<dbReference type="PANTHER" id="PTHR43280:SF10">
    <property type="entry name" value="REGULATORY PROTEIN POCR"/>
    <property type="match status" value="1"/>
</dbReference>
<evidence type="ECO:0000259" key="5">
    <source>
        <dbReference type="PROSITE" id="PS01124"/>
    </source>
</evidence>
<feature type="domain" description="HTH araC/xylS-type" evidence="5">
    <location>
        <begin position="682"/>
        <end position="780"/>
    </location>
</feature>
<dbReference type="Proteomes" id="UP000215509">
    <property type="component" value="Unassembled WGS sequence"/>
</dbReference>
<dbReference type="PROSITE" id="PS01124">
    <property type="entry name" value="HTH_ARAC_FAMILY_2"/>
    <property type="match status" value="1"/>
</dbReference>
<feature type="transmembrane region" description="Helical" evidence="4">
    <location>
        <begin position="320"/>
        <end position="340"/>
    </location>
</feature>
<feature type="transmembrane region" description="Helical" evidence="4">
    <location>
        <begin position="28"/>
        <end position="48"/>
    </location>
</feature>
<dbReference type="InterPro" id="IPR009057">
    <property type="entry name" value="Homeodomain-like_sf"/>
</dbReference>
<dbReference type="SMART" id="SM00342">
    <property type="entry name" value="HTH_ARAC"/>
    <property type="match status" value="1"/>
</dbReference>
<keyword evidence="2" id="KW-0238">DNA-binding</keyword>
<dbReference type="OrthoDB" id="1975037at2"/>
<evidence type="ECO:0000256" key="4">
    <source>
        <dbReference type="SAM" id="Phobius"/>
    </source>
</evidence>
<comment type="caution">
    <text evidence="6">The sequence shown here is derived from an EMBL/GenBank/DDBJ whole genome shotgun (WGS) entry which is preliminary data.</text>
</comment>
<evidence type="ECO:0000256" key="1">
    <source>
        <dbReference type="ARBA" id="ARBA00023015"/>
    </source>
</evidence>
<keyword evidence="4" id="KW-0812">Transmembrane</keyword>
<dbReference type="Gene3D" id="3.30.450.20">
    <property type="entry name" value="PAS domain"/>
    <property type="match status" value="1"/>
</dbReference>
<gene>
    <name evidence="6" type="ORF">CF651_20655</name>
</gene>
<accession>A0A229UNF3</accession>
<evidence type="ECO:0000313" key="7">
    <source>
        <dbReference type="Proteomes" id="UP000215509"/>
    </source>
</evidence>
<keyword evidence="4" id="KW-1133">Transmembrane helix</keyword>